<dbReference type="EMBL" id="CP049616">
    <property type="protein sequence ID" value="QII46191.1"/>
    <property type="molecule type" value="Genomic_DNA"/>
</dbReference>
<dbReference type="AlphaFoldDB" id="A0A6G7J5N1"/>
<feature type="signal peptide" evidence="2">
    <location>
        <begin position="1"/>
        <end position="22"/>
    </location>
</feature>
<dbReference type="Proteomes" id="UP000502928">
    <property type="component" value="Chromosome"/>
</dbReference>
<proteinExistence type="predicted"/>
<feature type="chain" id="PRO_5026180764" evidence="2">
    <location>
        <begin position="23"/>
        <end position="499"/>
    </location>
</feature>
<gene>
    <name evidence="3" type="ORF">GVT53_16395</name>
</gene>
<keyword evidence="4" id="KW-1185">Reference proteome</keyword>
<evidence type="ECO:0000313" key="3">
    <source>
        <dbReference type="EMBL" id="QII46191.1"/>
    </source>
</evidence>
<organism evidence="3 4">
    <name type="scientific">Flagellimonas oceani</name>
    <dbReference type="NCBI Taxonomy" id="2698672"/>
    <lineage>
        <taxon>Bacteria</taxon>
        <taxon>Pseudomonadati</taxon>
        <taxon>Bacteroidota</taxon>
        <taxon>Flavobacteriia</taxon>
        <taxon>Flavobacteriales</taxon>
        <taxon>Flavobacteriaceae</taxon>
        <taxon>Flagellimonas</taxon>
    </lineage>
</organism>
<dbReference type="RefSeq" id="WP_166249568.1">
    <property type="nucleotide sequence ID" value="NZ_CP049616.1"/>
</dbReference>
<accession>A0A6G7J5N1</accession>
<protein>
    <submittedName>
        <fullName evidence="3">Uncharacterized protein</fullName>
    </submittedName>
</protein>
<evidence type="ECO:0000313" key="4">
    <source>
        <dbReference type="Proteomes" id="UP000502928"/>
    </source>
</evidence>
<name>A0A6G7J5N1_9FLAO</name>
<evidence type="ECO:0000256" key="2">
    <source>
        <dbReference type="SAM" id="SignalP"/>
    </source>
</evidence>
<evidence type="ECO:0000256" key="1">
    <source>
        <dbReference type="SAM" id="MobiDB-lite"/>
    </source>
</evidence>
<reference evidence="3 4" key="1">
    <citation type="submission" date="2020-02" db="EMBL/GenBank/DDBJ databases">
        <title>Complete genome of Muricauda sp. 501str8.</title>
        <authorList>
            <person name="Dong B."/>
            <person name="Zhu S."/>
            <person name="Yang J."/>
            <person name="Chen J."/>
        </authorList>
    </citation>
    <scope>NUCLEOTIDE SEQUENCE [LARGE SCALE GENOMIC DNA]</scope>
    <source>
        <strain evidence="3 4">501str8</strain>
    </source>
</reference>
<feature type="compositionally biased region" description="Gly residues" evidence="1">
    <location>
        <begin position="183"/>
        <end position="210"/>
    </location>
</feature>
<feature type="region of interest" description="Disordered" evidence="1">
    <location>
        <begin position="165"/>
        <end position="210"/>
    </location>
</feature>
<keyword evidence="2" id="KW-0732">Signal</keyword>
<sequence>MKLLKKLLPVMLLALLAWNCEKEETNYLEPIQVTEDSVQLKALTIDELPDFSSSIAQQTSKVGWASKSDGSDVVLDGSRVLAVTDSVGNTTYSLRMYVADTPHNVFYNVVAKQTHEGVHNEPFVLRYEVDEDYWPEYVAGPRQEKPFKGTIGVYTLEAFGLQMDQNGKMGSEPEPCLSVNAEGGNGDSGNSGGGSNGGNEGSSGSGGGGNHDPGSYYDYWNTYAPDNGGGGSGAGTEPFVEVGEGNFGGPGTDGILKAIAIMGKSADCPEENTLLPINEEDDFEEKIDDTALKPCLKNVLNDLKTLNKGVGYIVQKFAGNTPGFNWEVKDGSLGGATGSTDPPAHYNHSTGTIITTFDSQAWKQATDLSWARTMLHEGVHAYLAAEFAISRPNWIATYPQMVAEWGKLKNWNTVHHEEIARSIVNDIALSLEEYGQSKGYTLSSQFYEDMAWGGLQSTSTFNSLTPSTKNRISNVISVELTGKNLTNTPRPQKGTKAGC</sequence>
<dbReference type="KEGG" id="mut:GVT53_16395"/>